<keyword evidence="1" id="KW-0732">Signal</keyword>
<dbReference type="RefSeq" id="WP_230551004.1">
    <property type="nucleotide sequence ID" value="NZ_JAJISD010000004.1"/>
</dbReference>
<dbReference type="EMBL" id="JAJISD010000004">
    <property type="protein sequence ID" value="MCC8429818.1"/>
    <property type="molecule type" value="Genomic_DNA"/>
</dbReference>
<evidence type="ECO:0008006" key="4">
    <source>
        <dbReference type="Google" id="ProtNLM"/>
    </source>
</evidence>
<evidence type="ECO:0000256" key="1">
    <source>
        <dbReference type="SAM" id="SignalP"/>
    </source>
</evidence>
<protein>
    <recommendedName>
        <fullName evidence="4">Transporter</fullName>
    </recommendedName>
</protein>
<feature type="chain" id="PRO_5046820332" description="Transporter" evidence="1">
    <location>
        <begin position="30"/>
        <end position="261"/>
    </location>
</feature>
<organism evidence="2 3">
    <name type="scientific">Reyranella aquatilis</name>
    <dbReference type="NCBI Taxonomy" id="2035356"/>
    <lineage>
        <taxon>Bacteria</taxon>
        <taxon>Pseudomonadati</taxon>
        <taxon>Pseudomonadota</taxon>
        <taxon>Alphaproteobacteria</taxon>
        <taxon>Hyphomicrobiales</taxon>
        <taxon>Reyranellaceae</taxon>
        <taxon>Reyranella</taxon>
    </lineage>
</organism>
<sequence>MTARARPSPRKPFAALLLAMTLAASPAAAQQNVANNPLTDIPAIQVQNYLQPVMSGQPGSGADQPFLRGILPHDTFGWPQLMRASLATGTTVWGPAGTESGLGDLTLFDVPLFQLANAKFGIGPLLILPTATSPVLGERKWQGGVQGVVSAPYDWGLAAALVAYQQAFDGSARSLTIQPFLFYNLSDGFYVRSSGITTIDFGRQRAVVPVGLGIGRVKRLADGNVLNMYLEPQYSVVQSGIGQPSFQVFAGFNIQFPPGRP</sequence>
<gene>
    <name evidence="2" type="ORF">LJ725_12635</name>
</gene>
<proteinExistence type="predicted"/>
<evidence type="ECO:0000313" key="3">
    <source>
        <dbReference type="Proteomes" id="UP001198862"/>
    </source>
</evidence>
<keyword evidence="3" id="KW-1185">Reference proteome</keyword>
<comment type="caution">
    <text evidence="2">The sequence shown here is derived from an EMBL/GenBank/DDBJ whole genome shotgun (WGS) entry which is preliminary data.</text>
</comment>
<feature type="signal peptide" evidence="1">
    <location>
        <begin position="1"/>
        <end position="29"/>
    </location>
</feature>
<evidence type="ECO:0000313" key="2">
    <source>
        <dbReference type="EMBL" id="MCC8429818.1"/>
    </source>
</evidence>
<reference evidence="2 3" key="1">
    <citation type="submission" date="2021-11" db="EMBL/GenBank/DDBJ databases">
        <authorList>
            <person name="Lee D.-H."/>
            <person name="Kim S.-B."/>
        </authorList>
    </citation>
    <scope>NUCLEOTIDE SEQUENCE [LARGE SCALE GENOMIC DNA]</scope>
    <source>
        <strain evidence="2 3">KCTC 52223</strain>
    </source>
</reference>
<name>A0ABS8KUR2_9HYPH</name>
<accession>A0ABS8KUR2</accession>
<dbReference type="Proteomes" id="UP001198862">
    <property type="component" value="Unassembled WGS sequence"/>
</dbReference>